<dbReference type="Proteomes" id="UP000886069">
    <property type="component" value="Unassembled WGS sequence"/>
</dbReference>
<keyword evidence="3" id="KW-0804">Transcription</keyword>
<dbReference type="GO" id="GO:0003677">
    <property type="term" value="F:DNA binding"/>
    <property type="evidence" value="ECO:0007669"/>
    <property type="project" value="UniProtKB-KW"/>
</dbReference>
<sequence length="136" mass="14946">MYCVYTICTARSEQLFIVISPLNPDPLYKQVTDQVKDAVADGTLAAGERLPSIREMARALRISAITIKRAYADLEGEGVIVTRAGLGSFVAEVSREGLRAEKLEEIRGEIGRIVKTGEKFGITPDDVIGILREHKE</sequence>
<dbReference type="PROSITE" id="PS50949">
    <property type="entry name" value="HTH_GNTR"/>
    <property type="match status" value="1"/>
</dbReference>
<dbReference type="SMART" id="SM00345">
    <property type="entry name" value="HTH_GNTR"/>
    <property type="match status" value="1"/>
</dbReference>
<gene>
    <name evidence="5" type="ORF">ENO08_01330</name>
</gene>
<accession>A0A7V2ATR5</accession>
<dbReference type="CDD" id="cd07377">
    <property type="entry name" value="WHTH_GntR"/>
    <property type="match status" value="1"/>
</dbReference>
<evidence type="ECO:0000256" key="2">
    <source>
        <dbReference type="ARBA" id="ARBA00023125"/>
    </source>
</evidence>
<dbReference type="PANTHER" id="PTHR38445">
    <property type="entry name" value="HTH-TYPE TRANSCRIPTIONAL REPRESSOR YTRA"/>
    <property type="match status" value="1"/>
</dbReference>
<dbReference type="Pfam" id="PF00392">
    <property type="entry name" value="GntR"/>
    <property type="match status" value="1"/>
</dbReference>
<dbReference type="GO" id="GO:0003700">
    <property type="term" value="F:DNA-binding transcription factor activity"/>
    <property type="evidence" value="ECO:0007669"/>
    <property type="project" value="InterPro"/>
</dbReference>
<dbReference type="InterPro" id="IPR000524">
    <property type="entry name" value="Tscrpt_reg_HTH_GntR"/>
</dbReference>
<dbReference type="Gene3D" id="1.10.10.10">
    <property type="entry name" value="Winged helix-like DNA-binding domain superfamily/Winged helix DNA-binding domain"/>
    <property type="match status" value="1"/>
</dbReference>
<protein>
    <submittedName>
        <fullName evidence="5">GntR family transcriptional regulator</fullName>
    </submittedName>
</protein>
<dbReference type="AlphaFoldDB" id="A0A7V2ATR5"/>
<proteinExistence type="predicted"/>
<reference evidence="5" key="1">
    <citation type="journal article" date="2020" name="mSystems">
        <title>Genome- and Community-Level Interaction Insights into Carbon Utilization and Element Cycling Functions of Hydrothermarchaeota in Hydrothermal Sediment.</title>
        <authorList>
            <person name="Zhou Z."/>
            <person name="Liu Y."/>
            <person name="Xu W."/>
            <person name="Pan J."/>
            <person name="Luo Z.H."/>
            <person name="Li M."/>
        </authorList>
    </citation>
    <scope>NUCLEOTIDE SEQUENCE [LARGE SCALE GENOMIC DNA]</scope>
    <source>
        <strain evidence="5">SpSt-1233</strain>
    </source>
</reference>
<keyword evidence="1" id="KW-0805">Transcription regulation</keyword>
<comment type="caution">
    <text evidence="5">The sequence shown here is derived from an EMBL/GenBank/DDBJ whole genome shotgun (WGS) entry which is preliminary data.</text>
</comment>
<evidence type="ECO:0000256" key="1">
    <source>
        <dbReference type="ARBA" id="ARBA00023015"/>
    </source>
</evidence>
<name>A0A7V2ATR5_UNCEI</name>
<organism evidence="5">
    <name type="scientific">Eiseniibacteriota bacterium</name>
    <dbReference type="NCBI Taxonomy" id="2212470"/>
    <lineage>
        <taxon>Bacteria</taxon>
        <taxon>Candidatus Eiseniibacteriota</taxon>
    </lineage>
</organism>
<feature type="domain" description="HTH gntR-type" evidence="4">
    <location>
        <begin position="25"/>
        <end position="93"/>
    </location>
</feature>
<evidence type="ECO:0000259" key="4">
    <source>
        <dbReference type="PROSITE" id="PS50949"/>
    </source>
</evidence>
<dbReference type="SUPFAM" id="SSF46785">
    <property type="entry name" value="Winged helix' DNA-binding domain"/>
    <property type="match status" value="1"/>
</dbReference>
<dbReference type="PANTHER" id="PTHR38445:SF9">
    <property type="entry name" value="HTH-TYPE TRANSCRIPTIONAL REPRESSOR YTRA"/>
    <property type="match status" value="1"/>
</dbReference>
<evidence type="ECO:0000313" key="5">
    <source>
        <dbReference type="EMBL" id="HER43086.1"/>
    </source>
</evidence>
<dbReference type="InterPro" id="IPR036388">
    <property type="entry name" value="WH-like_DNA-bd_sf"/>
</dbReference>
<evidence type="ECO:0000256" key="3">
    <source>
        <dbReference type="ARBA" id="ARBA00023163"/>
    </source>
</evidence>
<dbReference type="EMBL" id="DSEC01000093">
    <property type="protein sequence ID" value="HER43086.1"/>
    <property type="molecule type" value="Genomic_DNA"/>
</dbReference>
<keyword evidence="2" id="KW-0238">DNA-binding</keyword>
<dbReference type="InterPro" id="IPR036390">
    <property type="entry name" value="WH_DNA-bd_sf"/>
</dbReference>